<evidence type="ECO:0000313" key="2">
    <source>
        <dbReference type="EMBL" id="BAT04272.1"/>
    </source>
</evidence>
<dbReference type="AlphaFoldDB" id="A0A0P0XD27"/>
<evidence type="ECO:0000256" key="1">
    <source>
        <dbReference type="SAM" id="MobiDB-lite"/>
    </source>
</evidence>
<protein>
    <submittedName>
        <fullName evidence="2">Os08g0203150 protein</fullName>
    </submittedName>
</protein>
<keyword evidence="3" id="KW-1185">Reference proteome</keyword>
<dbReference type="OMA" id="MFIQRAG"/>
<proteinExistence type="predicted"/>
<reference evidence="3" key="1">
    <citation type="journal article" date="2005" name="Nature">
        <title>The map-based sequence of the rice genome.</title>
        <authorList>
            <consortium name="International rice genome sequencing project (IRGSP)"/>
            <person name="Matsumoto T."/>
            <person name="Wu J."/>
            <person name="Kanamori H."/>
            <person name="Katayose Y."/>
            <person name="Fujisawa M."/>
            <person name="Namiki N."/>
            <person name="Mizuno H."/>
            <person name="Yamamoto K."/>
            <person name="Antonio B.A."/>
            <person name="Baba T."/>
            <person name="Sakata K."/>
            <person name="Nagamura Y."/>
            <person name="Aoki H."/>
            <person name="Arikawa K."/>
            <person name="Arita K."/>
            <person name="Bito T."/>
            <person name="Chiden Y."/>
            <person name="Fujitsuka N."/>
            <person name="Fukunaka R."/>
            <person name="Hamada M."/>
            <person name="Harada C."/>
            <person name="Hayashi A."/>
            <person name="Hijishita S."/>
            <person name="Honda M."/>
            <person name="Hosokawa S."/>
            <person name="Ichikawa Y."/>
            <person name="Idonuma A."/>
            <person name="Iijima M."/>
            <person name="Ikeda M."/>
            <person name="Ikeno M."/>
            <person name="Ito K."/>
            <person name="Ito S."/>
            <person name="Ito T."/>
            <person name="Ito Y."/>
            <person name="Ito Y."/>
            <person name="Iwabuchi A."/>
            <person name="Kamiya K."/>
            <person name="Karasawa W."/>
            <person name="Kurita K."/>
            <person name="Katagiri S."/>
            <person name="Kikuta A."/>
            <person name="Kobayashi H."/>
            <person name="Kobayashi N."/>
            <person name="Machita K."/>
            <person name="Maehara T."/>
            <person name="Masukawa M."/>
            <person name="Mizubayashi T."/>
            <person name="Mukai Y."/>
            <person name="Nagasaki H."/>
            <person name="Nagata Y."/>
            <person name="Naito S."/>
            <person name="Nakashima M."/>
            <person name="Nakama Y."/>
            <person name="Nakamichi Y."/>
            <person name="Nakamura M."/>
            <person name="Meguro A."/>
            <person name="Negishi M."/>
            <person name="Ohta I."/>
            <person name="Ohta T."/>
            <person name="Okamoto M."/>
            <person name="Ono N."/>
            <person name="Saji S."/>
            <person name="Sakaguchi M."/>
            <person name="Sakai K."/>
            <person name="Shibata M."/>
            <person name="Shimokawa T."/>
            <person name="Song J."/>
            <person name="Takazaki Y."/>
            <person name="Terasawa K."/>
            <person name="Tsugane M."/>
            <person name="Tsuji K."/>
            <person name="Ueda S."/>
            <person name="Waki K."/>
            <person name="Yamagata H."/>
            <person name="Yamamoto M."/>
            <person name="Yamamoto S."/>
            <person name="Yamane H."/>
            <person name="Yoshiki S."/>
            <person name="Yoshihara R."/>
            <person name="Yukawa K."/>
            <person name="Zhong H."/>
            <person name="Yano M."/>
            <person name="Yuan Q."/>
            <person name="Ouyang S."/>
            <person name="Liu J."/>
            <person name="Jones K.M."/>
            <person name="Gansberger K."/>
            <person name="Moffat K."/>
            <person name="Hill J."/>
            <person name="Bera J."/>
            <person name="Fadrosh D."/>
            <person name="Jin S."/>
            <person name="Johri S."/>
            <person name="Kim M."/>
            <person name="Overton L."/>
            <person name="Reardon M."/>
            <person name="Tsitrin T."/>
            <person name="Vuong H."/>
            <person name="Weaver B."/>
            <person name="Ciecko A."/>
            <person name="Tallon L."/>
            <person name="Jackson J."/>
            <person name="Pai G."/>
            <person name="Aken S.V."/>
            <person name="Utterback T."/>
            <person name="Reidmuller S."/>
            <person name="Feldblyum T."/>
            <person name="Hsiao J."/>
            <person name="Zismann V."/>
            <person name="Iobst S."/>
            <person name="de Vazeille A.R."/>
            <person name="Buell C.R."/>
            <person name="Ying K."/>
            <person name="Li Y."/>
            <person name="Lu T."/>
            <person name="Huang Y."/>
            <person name="Zhao Q."/>
            <person name="Feng Q."/>
            <person name="Zhang L."/>
            <person name="Zhu J."/>
            <person name="Weng Q."/>
            <person name="Mu J."/>
            <person name="Lu Y."/>
            <person name="Fan D."/>
            <person name="Liu Y."/>
            <person name="Guan J."/>
            <person name="Zhang Y."/>
            <person name="Yu S."/>
            <person name="Liu X."/>
            <person name="Zhang Y."/>
            <person name="Hong G."/>
            <person name="Han B."/>
            <person name="Choisne N."/>
            <person name="Demange N."/>
            <person name="Orjeda G."/>
            <person name="Samain S."/>
            <person name="Cattolico L."/>
            <person name="Pelletier E."/>
            <person name="Couloux A."/>
            <person name="Segurens B."/>
            <person name="Wincker P."/>
            <person name="D'Hont A."/>
            <person name="Scarpelli C."/>
            <person name="Weissenbach J."/>
            <person name="Salanoubat M."/>
            <person name="Quetier F."/>
            <person name="Yu Y."/>
            <person name="Kim H.R."/>
            <person name="Rambo T."/>
            <person name="Currie J."/>
            <person name="Collura K."/>
            <person name="Luo M."/>
            <person name="Yang T."/>
            <person name="Ammiraju J.S.S."/>
            <person name="Engler F."/>
            <person name="Soderlund C."/>
            <person name="Wing R.A."/>
            <person name="Palmer L.E."/>
            <person name="de la Bastide M."/>
            <person name="Spiegel L."/>
            <person name="Nascimento L."/>
            <person name="Zutavern T."/>
            <person name="O'Shaughnessy A."/>
            <person name="Dike S."/>
            <person name="Dedhia N."/>
            <person name="Preston R."/>
            <person name="Balija V."/>
            <person name="McCombie W.R."/>
            <person name="Chow T."/>
            <person name="Chen H."/>
            <person name="Chung M."/>
            <person name="Chen C."/>
            <person name="Shaw J."/>
            <person name="Wu H."/>
            <person name="Hsiao K."/>
            <person name="Chao Y."/>
            <person name="Chu M."/>
            <person name="Cheng C."/>
            <person name="Hour A."/>
            <person name="Lee P."/>
            <person name="Lin S."/>
            <person name="Lin Y."/>
            <person name="Liou J."/>
            <person name="Liu S."/>
            <person name="Hsing Y."/>
            <person name="Raghuvanshi S."/>
            <person name="Mohanty A."/>
            <person name="Bharti A.K."/>
            <person name="Gaur A."/>
            <person name="Gupta V."/>
            <person name="Kumar D."/>
            <person name="Ravi V."/>
            <person name="Vij S."/>
            <person name="Kapur A."/>
            <person name="Khurana P."/>
            <person name="Khurana P."/>
            <person name="Khurana J.P."/>
            <person name="Tyagi A.K."/>
            <person name="Gaikwad K."/>
            <person name="Singh A."/>
            <person name="Dalal V."/>
            <person name="Srivastava S."/>
            <person name="Dixit A."/>
            <person name="Pal A.K."/>
            <person name="Ghazi I.A."/>
            <person name="Yadav M."/>
            <person name="Pandit A."/>
            <person name="Bhargava A."/>
            <person name="Sureshbabu K."/>
            <person name="Batra K."/>
            <person name="Sharma T.R."/>
            <person name="Mohapatra T."/>
            <person name="Singh N.K."/>
            <person name="Messing J."/>
            <person name="Nelson A.B."/>
            <person name="Fuks G."/>
            <person name="Kavchok S."/>
            <person name="Keizer G."/>
            <person name="Linton E."/>
            <person name="Llaca V."/>
            <person name="Song R."/>
            <person name="Tanyolac B."/>
            <person name="Young S."/>
            <person name="Ho-Il K."/>
            <person name="Hahn J.H."/>
            <person name="Sangsakoo G."/>
            <person name="Vanavichit A."/>
            <person name="de Mattos Luiz.A.T."/>
            <person name="Zimmer P.D."/>
            <person name="Malone G."/>
            <person name="Dellagostin O."/>
            <person name="de Oliveira A.C."/>
            <person name="Bevan M."/>
            <person name="Bancroft I."/>
            <person name="Minx P."/>
            <person name="Cordum H."/>
            <person name="Wilson R."/>
            <person name="Cheng Z."/>
            <person name="Jin W."/>
            <person name="Jiang J."/>
            <person name="Leong S.A."/>
            <person name="Iwama H."/>
            <person name="Gojobori T."/>
            <person name="Itoh T."/>
            <person name="Niimura Y."/>
            <person name="Fujii Y."/>
            <person name="Habara T."/>
            <person name="Sakai H."/>
            <person name="Sato Y."/>
            <person name="Wilson G."/>
            <person name="Kumar K."/>
            <person name="McCouch S."/>
            <person name="Juretic N."/>
            <person name="Hoen D."/>
            <person name="Wright S."/>
            <person name="Bruskiewich R."/>
            <person name="Bureau T."/>
            <person name="Miyao A."/>
            <person name="Hirochika H."/>
            <person name="Nishikawa T."/>
            <person name="Kadowaki K."/>
            <person name="Sugiura M."/>
            <person name="Burr B."/>
            <person name="Sasaki T."/>
        </authorList>
    </citation>
    <scope>NUCLEOTIDE SEQUENCE [LARGE SCALE GENOMIC DNA]</scope>
    <source>
        <strain evidence="3">cv. Nipponbare</strain>
    </source>
</reference>
<organism evidence="2 3">
    <name type="scientific">Oryza sativa subsp. japonica</name>
    <name type="common">Rice</name>
    <dbReference type="NCBI Taxonomy" id="39947"/>
    <lineage>
        <taxon>Eukaryota</taxon>
        <taxon>Viridiplantae</taxon>
        <taxon>Streptophyta</taxon>
        <taxon>Embryophyta</taxon>
        <taxon>Tracheophyta</taxon>
        <taxon>Spermatophyta</taxon>
        <taxon>Magnoliopsida</taxon>
        <taxon>Liliopsida</taxon>
        <taxon>Poales</taxon>
        <taxon>Poaceae</taxon>
        <taxon>BOP clade</taxon>
        <taxon>Oryzoideae</taxon>
        <taxon>Oryzeae</taxon>
        <taxon>Oryzinae</taxon>
        <taxon>Oryza</taxon>
        <taxon>Oryza sativa</taxon>
    </lineage>
</organism>
<reference evidence="2 3" key="3">
    <citation type="journal article" date="2013" name="Rice">
        <title>Improvement of the Oryza sativa Nipponbare reference genome using next generation sequence and optical map data.</title>
        <authorList>
            <person name="Kawahara Y."/>
            <person name="de la Bastide M."/>
            <person name="Hamilton J.P."/>
            <person name="Kanamori H."/>
            <person name="McCombie W.R."/>
            <person name="Ouyang S."/>
            <person name="Schwartz D.C."/>
            <person name="Tanaka T."/>
            <person name="Wu J."/>
            <person name="Zhou S."/>
            <person name="Childs K.L."/>
            <person name="Davidson R.M."/>
            <person name="Lin H."/>
            <person name="Quesada-Ocampo L."/>
            <person name="Vaillancourt B."/>
            <person name="Sakai H."/>
            <person name="Lee S.S."/>
            <person name="Kim J."/>
            <person name="Numa H."/>
            <person name="Itoh T."/>
            <person name="Buell C.R."/>
            <person name="Matsumoto T."/>
        </authorList>
    </citation>
    <scope>NUCLEOTIDE SEQUENCE [LARGE SCALE GENOMIC DNA]</scope>
    <source>
        <strain evidence="3">cv. Nipponbare</strain>
    </source>
</reference>
<dbReference type="PaxDb" id="39947-A0A0P0XD27"/>
<dbReference type="EMBL" id="AP014964">
    <property type="protein sequence ID" value="BAT04272.1"/>
    <property type="molecule type" value="Genomic_DNA"/>
</dbReference>
<reference evidence="2 3" key="2">
    <citation type="journal article" date="2013" name="Plant Cell Physiol.">
        <title>Rice Annotation Project Database (RAP-DB): an integrative and interactive database for rice genomics.</title>
        <authorList>
            <person name="Sakai H."/>
            <person name="Lee S.S."/>
            <person name="Tanaka T."/>
            <person name="Numa H."/>
            <person name="Kim J."/>
            <person name="Kawahara Y."/>
            <person name="Wakimoto H."/>
            <person name="Yang C.C."/>
            <person name="Iwamoto M."/>
            <person name="Abe T."/>
            <person name="Yamada Y."/>
            <person name="Muto A."/>
            <person name="Inokuchi H."/>
            <person name="Ikemura T."/>
            <person name="Matsumoto T."/>
            <person name="Sasaki T."/>
            <person name="Itoh T."/>
        </authorList>
    </citation>
    <scope>NUCLEOTIDE SEQUENCE [LARGE SCALE GENOMIC DNA]</scope>
    <source>
        <strain evidence="3">cv. Nipponbare</strain>
    </source>
</reference>
<name>A0A0P0XD27_ORYSJ</name>
<dbReference type="InParanoid" id="A0A0P0XD27"/>
<accession>A0A0P0XD27</accession>
<feature type="region of interest" description="Disordered" evidence="1">
    <location>
        <begin position="1"/>
        <end position="24"/>
    </location>
</feature>
<sequence>MQKRRPFQSDGLSLHTRVPDSHLKRSGEDKNIRLCFEHKLGIRAWYKMFIQRAGYFCADMGLLLIIELCKSKVRDLGGEISVK</sequence>
<dbReference type="Proteomes" id="UP000059680">
    <property type="component" value="Chromosome 8"/>
</dbReference>
<gene>
    <name evidence="2" type="ordered locus">Os08g0203150</name>
    <name evidence="2" type="ORF">OSNPB_080203150</name>
</gene>
<evidence type="ECO:0000313" key="3">
    <source>
        <dbReference type="Proteomes" id="UP000059680"/>
    </source>
</evidence>
<dbReference type="Gramene" id="Os08t0203150-00">
    <property type="protein sequence ID" value="Os08t0203150-00"/>
    <property type="gene ID" value="Os08g0203150"/>
</dbReference>